<organism evidence="6 7">
    <name type="scientific">Bradyrhizobium lablabi</name>
    <dbReference type="NCBI Taxonomy" id="722472"/>
    <lineage>
        <taxon>Bacteria</taxon>
        <taxon>Pseudomonadati</taxon>
        <taxon>Pseudomonadota</taxon>
        <taxon>Alphaproteobacteria</taxon>
        <taxon>Hyphomicrobiales</taxon>
        <taxon>Nitrobacteraceae</taxon>
        <taxon>Bradyrhizobium</taxon>
    </lineage>
</organism>
<dbReference type="CDD" id="cd00609">
    <property type="entry name" value="AAT_like"/>
    <property type="match status" value="1"/>
</dbReference>
<dbReference type="Proteomes" id="UP000189935">
    <property type="component" value="Chromosome I"/>
</dbReference>
<comment type="similarity">
    <text evidence="4">Belongs to the class-I pyridoxal-phosphate-dependent aminotransferase family.</text>
</comment>
<evidence type="ECO:0000256" key="4">
    <source>
        <dbReference type="RuleBase" id="RU000481"/>
    </source>
</evidence>
<dbReference type="PANTHER" id="PTHR42832">
    <property type="entry name" value="AMINO ACID AMINOTRANSFERASE"/>
    <property type="match status" value="1"/>
</dbReference>
<dbReference type="Gene3D" id="3.90.1150.10">
    <property type="entry name" value="Aspartate Aminotransferase, domain 1"/>
    <property type="match status" value="1"/>
</dbReference>
<dbReference type="Pfam" id="PF00155">
    <property type="entry name" value="Aminotran_1_2"/>
    <property type="match status" value="1"/>
</dbReference>
<dbReference type="GO" id="GO:0030170">
    <property type="term" value="F:pyridoxal phosphate binding"/>
    <property type="evidence" value="ECO:0007669"/>
    <property type="project" value="InterPro"/>
</dbReference>
<dbReference type="EC" id="2.6.1.-" evidence="4"/>
<sequence length="438" mass="47851">MVNRVLTSPYLWWFDPFEAGPRATGRPTRLAFRSMAMTAPSRAPQGAGSEASERSPFARLTELLAPYQPGKPLIALSLGEPQHLVPDFVGPVLAKHVADFGRYPIAKGIEPFRRAAAGWLSTRFDLPRPVDPESEILVLNGSREGLFFAGLTAARYVGERRGRPAILMPNPFYPAYGAGARAANCEQIYLPTTLANGFLPDLDALDDATLARTVAIYIASPANPQGAVASREYFGRLKKLADRFGFMILSDECYSEIYTKEAPGSMLECAGPDFKNVVAFQSLSKRSNLPGMRVGFAAGDKKFLAMFHELRNVAAPQVPVPLQHVAVAAYSDEAHVEENRRLYRIKFDLADQILGNRYGYVRPAGGFCVWLDVSERGGDEAATLKLYREGGVRVVPGSYLARQQPDGSNPGAGYIRLALVADSETTAEALHRLVEILD</sequence>
<evidence type="ECO:0000259" key="5">
    <source>
        <dbReference type="Pfam" id="PF00155"/>
    </source>
</evidence>
<dbReference type="SUPFAM" id="SSF53383">
    <property type="entry name" value="PLP-dependent transferases"/>
    <property type="match status" value="1"/>
</dbReference>
<dbReference type="GO" id="GO:0008483">
    <property type="term" value="F:transaminase activity"/>
    <property type="evidence" value="ECO:0007669"/>
    <property type="project" value="UniProtKB-KW"/>
</dbReference>
<comment type="cofactor">
    <cofactor evidence="1 4">
        <name>pyridoxal 5'-phosphate</name>
        <dbReference type="ChEBI" id="CHEBI:597326"/>
    </cofactor>
</comment>
<evidence type="ECO:0000256" key="2">
    <source>
        <dbReference type="ARBA" id="ARBA00022576"/>
    </source>
</evidence>
<dbReference type="InterPro" id="IPR015422">
    <property type="entry name" value="PyrdxlP-dep_Trfase_small"/>
</dbReference>
<keyword evidence="3 4" id="KW-0808">Transferase</keyword>
<dbReference type="InterPro" id="IPR050881">
    <property type="entry name" value="LL-DAP_aminotransferase"/>
</dbReference>
<evidence type="ECO:0000256" key="3">
    <source>
        <dbReference type="ARBA" id="ARBA00022679"/>
    </source>
</evidence>
<reference evidence="6 7" key="1">
    <citation type="submission" date="2016-11" db="EMBL/GenBank/DDBJ databases">
        <authorList>
            <person name="Jaros S."/>
            <person name="Januszkiewicz K."/>
            <person name="Wedrychowicz H."/>
        </authorList>
    </citation>
    <scope>NUCLEOTIDE SEQUENCE [LARGE SCALE GENOMIC DNA]</scope>
    <source>
        <strain evidence="6 7">GAS499</strain>
    </source>
</reference>
<name>A0A1M6UHE1_9BRAD</name>
<gene>
    <name evidence="6" type="ORF">SAMN05444159_3911</name>
</gene>
<evidence type="ECO:0000313" key="6">
    <source>
        <dbReference type="EMBL" id="SHK68581.1"/>
    </source>
</evidence>
<proteinExistence type="inferred from homology"/>
<accession>A0A1M6UHE1</accession>
<evidence type="ECO:0000313" key="7">
    <source>
        <dbReference type="Proteomes" id="UP000189935"/>
    </source>
</evidence>
<dbReference type="EMBL" id="LT670844">
    <property type="protein sequence ID" value="SHK68581.1"/>
    <property type="molecule type" value="Genomic_DNA"/>
</dbReference>
<dbReference type="PANTHER" id="PTHR42832:SF3">
    <property type="entry name" value="L-GLUTAMINE--4-(METHYLSULFANYL)-2-OXOBUTANOATE AMINOTRANSFERASE"/>
    <property type="match status" value="1"/>
</dbReference>
<dbReference type="PROSITE" id="PS00105">
    <property type="entry name" value="AA_TRANSFER_CLASS_1"/>
    <property type="match status" value="1"/>
</dbReference>
<dbReference type="InterPro" id="IPR015424">
    <property type="entry name" value="PyrdxlP-dep_Trfase"/>
</dbReference>
<dbReference type="AlphaFoldDB" id="A0A1M6UHE1"/>
<dbReference type="InterPro" id="IPR015421">
    <property type="entry name" value="PyrdxlP-dep_Trfase_major"/>
</dbReference>
<keyword evidence="2 4" id="KW-0032">Aminotransferase</keyword>
<protein>
    <recommendedName>
        <fullName evidence="4">Aminotransferase</fullName>
        <ecNumber evidence="4">2.6.1.-</ecNumber>
    </recommendedName>
</protein>
<dbReference type="Gene3D" id="3.40.640.10">
    <property type="entry name" value="Type I PLP-dependent aspartate aminotransferase-like (Major domain)"/>
    <property type="match status" value="1"/>
</dbReference>
<dbReference type="InterPro" id="IPR004838">
    <property type="entry name" value="NHTrfase_class1_PyrdxlP-BS"/>
</dbReference>
<feature type="domain" description="Aminotransferase class I/classII large" evidence="5">
    <location>
        <begin position="74"/>
        <end position="433"/>
    </location>
</feature>
<dbReference type="InterPro" id="IPR004839">
    <property type="entry name" value="Aminotransferase_I/II_large"/>
</dbReference>
<evidence type="ECO:0000256" key="1">
    <source>
        <dbReference type="ARBA" id="ARBA00001933"/>
    </source>
</evidence>